<name>A0A5S5C431_9BACL</name>
<dbReference type="PANTHER" id="PTHR30055">
    <property type="entry name" value="HTH-TYPE TRANSCRIPTIONAL REGULATOR RUTR"/>
    <property type="match status" value="1"/>
</dbReference>
<evidence type="ECO:0000313" key="7">
    <source>
        <dbReference type="Proteomes" id="UP000323257"/>
    </source>
</evidence>
<dbReference type="GO" id="GO:0003700">
    <property type="term" value="F:DNA-binding transcription factor activity"/>
    <property type="evidence" value="ECO:0007669"/>
    <property type="project" value="TreeGrafter"/>
</dbReference>
<dbReference type="SUPFAM" id="SSF48498">
    <property type="entry name" value="Tetracyclin repressor-like, C-terminal domain"/>
    <property type="match status" value="1"/>
</dbReference>
<evidence type="ECO:0000256" key="1">
    <source>
        <dbReference type="ARBA" id="ARBA00023015"/>
    </source>
</evidence>
<evidence type="ECO:0000313" key="6">
    <source>
        <dbReference type="EMBL" id="TYP74084.1"/>
    </source>
</evidence>
<dbReference type="InterPro" id="IPR001647">
    <property type="entry name" value="HTH_TetR"/>
</dbReference>
<evidence type="ECO:0000256" key="3">
    <source>
        <dbReference type="ARBA" id="ARBA00023163"/>
    </source>
</evidence>
<accession>A0A5S5C431</accession>
<gene>
    <name evidence="6" type="ORF">BCM02_106365</name>
</gene>
<feature type="DNA-binding region" description="H-T-H motif" evidence="4">
    <location>
        <begin position="31"/>
        <end position="50"/>
    </location>
</feature>
<feature type="domain" description="HTH tetR-type" evidence="5">
    <location>
        <begin position="8"/>
        <end position="68"/>
    </location>
</feature>
<sequence>MPKLGMEPRRRADVINAALACIRMYGIDGMTLDKVAEQAGCSKGVVTYYYKNKDHLTLEAFKSFMAYYGHKIESELDRAMPAEAMLDVVLRHILPPRGENADATINVSRLDGEEKMNIPYDDQAKLFVQFFARAMLDRNLQEVIAESYAGDLVGIAKIFDYGKATGRMAVDDSRGAAYGLLAMTVGLSFFRVAGFPLKDGEDNRIVGEDYLNRYWMK</sequence>
<dbReference type="PROSITE" id="PS50977">
    <property type="entry name" value="HTH_TETR_2"/>
    <property type="match status" value="1"/>
</dbReference>
<evidence type="ECO:0000259" key="5">
    <source>
        <dbReference type="PROSITE" id="PS50977"/>
    </source>
</evidence>
<evidence type="ECO:0000256" key="4">
    <source>
        <dbReference type="PROSITE-ProRule" id="PRU00335"/>
    </source>
</evidence>
<reference evidence="6 7" key="1">
    <citation type="submission" date="2019-07" db="EMBL/GenBank/DDBJ databases">
        <title>Genomic Encyclopedia of Type Strains, Phase III (KMG-III): the genomes of soil and plant-associated and newly described type strains.</title>
        <authorList>
            <person name="Whitman W."/>
        </authorList>
    </citation>
    <scope>NUCLEOTIDE SEQUENCE [LARGE SCALE GENOMIC DNA]</scope>
    <source>
        <strain evidence="6 7">BL24</strain>
    </source>
</reference>
<comment type="caution">
    <text evidence="6">The sequence shown here is derived from an EMBL/GenBank/DDBJ whole genome shotgun (WGS) entry which is preliminary data.</text>
</comment>
<dbReference type="Proteomes" id="UP000323257">
    <property type="component" value="Unassembled WGS sequence"/>
</dbReference>
<dbReference type="GO" id="GO:0000976">
    <property type="term" value="F:transcription cis-regulatory region binding"/>
    <property type="evidence" value="ECO:0007669"/>
    <property type="project" value="TreeGrafter"/>
</dbReference>
<protein>
    <submittedName>
        <fullName evidence="6">TetR/AcrR family transcriptional repressor of bet genes</fullName>
    </submittedName>
</protein>
<organism evidence="6 7">
    <name type="scientific">Paenibacillus methanolicus</name>
    <dbReference type="NCBI Taxonomy" id="582686"/>
    <lineage>
        <taxon>Bacteria</taxon>
        <taxon>Bacillati</taxon>
        <taxon>Bacillota</taxon>
        <taxon>Bacilli</taxon>
        <taxon>Bacillales</taxon>
        <taxon>Paenibacillaceae</taxon>
        <taxon>Paenibacillus</taxon>
    </lineage>
</organism>
<keyword evidence="2 4" id="KW-0238">DNA-binding</keyword>
<dbReference type="InterPro" id="IPR036271">
    <property type="entry name" value="Tet_transcr_reg_TetR-rel_C_sf"/>
</dbReference>
<dbReference type="SUPFAM" id="SSF46689">
    <property type="entry name" value="Homeodomain-like"/>
    <property type="match status" value="1"/>
</dbReference>
<dbReference type="OrthoDB" id="9810250at2"/>
<dbReference type="PANTHER" id="PTHR30055:SF234">
    <property type="entry name" value="HTH-TYPE TRANSCRIPTIONAL REGULATOR BETI"/>
    <property type="match status" value="1"/>
</dbReference>
<keyword evidence="7" id="KW-1185">Reference proteome</keyword>
<keyword evidence="1" id="KW-0805">Transcription regulation</keyword>
<dbReference type="InterPro" id="IPR050109">
    <property type="entry name" value="HTH-type_TetR-like_transc_reg"/>
</dbReference>
<dbReference type="RefSeq" id="WP_148930487.1">
    <property type="nucleotide sequence ID" value="NZ_VNHS01000006.1"/>
</dbReference>
<dbReference type="EMBL" id="VNHS01000006">
    <property type="protein sequence ID" value="TYP74084.1"/>
    <property type="molecule type" value="Genomic_DNA"/>
</dbReference>
<proteinExistence type="predicted"/>
<evidence type="ECO:0000256" key="2">
    <source>
        <dbReference type="ARBA" id="ARBA00023125"/>
    </source>
</evidence>
<dbReference type="InterPro" id="IPR009057">
    <property type="entry name" value="Homeodomain-like_sf"/>
</dbReference>
<dbReference type="Gene3D" id="1.10.357.10">
    <property type="entry name" value="Tetracycline Repressor, domain 2"/>
    <property type="match status" value="1"/>
</dbReference>
<dbReference type="Pfam" id="PF00440">
    <property type="entry name" value="TetR_N"/>
    <property type="match status" value="1"/>
</dbReference>
<dbReference type="AlphaFoldDB" id="A0A5S5C431"/>
<keyword evidence="3" id="KW-0804">Transcription</keyword>